<feature type="transmembrane region" description="Helical" evidence="1">
    <location>
        <begin position="17"/>
        <end position="38"/>
    </location>
</feature>
<proteinExistence type="predicted"/>
<dbReference type="AlphaFoldDB" id="A0A6S6TPY0"/>
<accession>A0A6S6TPY0</accession>
<reference evidence="2" key="1">
    <citation type="submission" date="2020-01" db="EMBL/GenBank/DDBJ databases">
        <authorList>
            <person name="Meier V. D."/>
            <person name="Meier V D."/>
        </authorList>
    </citation>
    <scope>NUCLEOTIDE SEQUENCE</scope>
    <source>
        <strain evidence="2">HLG_WM_MAG_04</strain>
    </source>
</reference>
<evidence type="ECO:0000313" key="2">
    <source>
        <dbReference type="EMBL" id="CAA6818358.1"/>
    </source>
</evidence>
<evidence type="ECO:0000256" key="1">
    <source>
        <dbReference type="SAM" id="Phobius"/>
    </source>
</evidence>
<organism evidence="2">
    <name type="scientific">uncultured Sulfurovum sp</name>
    <dbReference type="NCBI Taxonomy" id="269237"/>
    <lineage>
        <taxon>Bacteria</taxon>
        <taxon>Pseudomonadati</taxon>
        <taxon>Campylobacterota</taxon>
        <taxon>Epsilonproteobacteria</taxon>
        <taxon>Campylobacterales</taxon>
        <taxon>Sulfurovaceae</taxon>
        <taxon>Sulfurovum</taxon>
        <taxon>environmental samples</taxon>
    </lineage>
</organism>
<sequence>MLLSITISPKLGRLEDYCVYIIVKMLIIFSMLLAVHVIEMLCNLELQPLEYFYYLTTIASNNYR</sequence>
<gene>
    <name evidence="2" type="ORF">HELGO_WM8507</name>
</gene>
<keyword evidence="1" id="KW-0812">Transmembrane</keyword>
<protein>
    <submittedName>
        <fullName evidence="2">Uncharacterized protein</fullName>
    </submittedName>
</protein>
<name>A0A6S6TPY0_9BACT</name>
<keyword evidence="1" id="KW-1133">Transmembrane helix</keyword>
<keyword evidence="1" id="KW-0472">Membrane</keyword>
<dbReference type="EMBL" id="CACVAX010000052">
    <property type="protein sequence ID" value="CAA6818358.1"/>
    <property type="molecule type" value="Genomic_DNA"/>
</dbReference>